<dbReference type="InterPro" id="IPR022898">
    <property type="entry name" value="RNase_HII"/>
</dbReference>
<comment type="subcellular location">
    <subcellularLocation>
        <location evidence="4">Cytoplasm</location>
    </subcellularLocation>
</comment>
<dbReference type="InterPro" id="IPR001352">
    <property type="entry name" value="RNase_HII/HIII"/>
</dbReference>
<evidence type="ECO:0000313" key="16">
    <source>
        <dbReference type="EMBL" id="CAB4652719.1"/>
    </source>
</evidence>
<name>A0A6J6DK47_9ZZZZ</name>
<keyword evidence="13" id="KW-0464">Manganese</keyword>
<evidence type="ECO:0000313" key="15">
    <source>
        <dbReference type="EMBL" id="CAB4563574.1"/>
    </source>
</evidence>
<protein>
    <recommendedName>
        <fullName evidence="7">Ribonuclease HII</fullName>
        <ecNumber evidence="6">3.1.26.4</ecNumber>
    </recommendedName>
</protein>
<evidence type="ECO:0000256" key="10">
    <source>
        <dbReference type="ARBA" id="ARBA00022723"/>
    </source>
</evidence>
<dbReference type="GO" id="GO:0046872">
    <property type="term" value="F:metal ion binding"/>
    <property type="evidence" value="ECO:0007669"/>
    <property type="project" value="UniProtKB-KW"/>
</dbReference>
<dbReference type="EMBL" id="CAEZVY010000175">
    <property type="protein sequence ID" value="CAB4652719.1"/>
    <property type="molecule type" value="Genomic_DNA"/>
</dbReference>
<dbReference type="GO" id="GO:0043137">
    <property type="term" value="P:DNA replication, removal of RNA primer"/>
    <property type="evidence" value="ECO:0007669"/>
    <property type="project" value="TreeGrafter"/>
</dbReference>
<evidence type="ECO:0000256" key="7">
    <source>
        <dbReference type="ARBA" id="ARBA00019179"/>
    </source>
</evidence>
<evidence type="ECO:0000256" key="12">
    <source>
        <dbReference type="ARBA" id="ARBA00022801"/>
    </source>
</evidence>
<proteinExistence type="inferred from homology"/>
<evidence type="ECO:0000256" key="11">
    <source>
        <dbReference type="ARBA" id="ARBA00022759"/>
    </source>
</evidence>
<comment type="cofactor">
    <cofactor evidence="2">
        <name>Mn(2+)</name>
        <dbReference type="ChEBI" id="CHEBI:29035"/>
    </cofactor>
</comment>
<dbReference type="PANTHER" id="PTHR10954:SF18">
    <property type="entry name" value="RIBONUCLEASE HII"/>
    <property type="match status" value="1"/>
</dbReference>
<comment type="catalytic activity">
    <reaction evidence="1">
        <text>Endonucleolytic cleavage to 5'-phosphomonoester.</text>
        <dbReference type="EC" id="3.1.26.4"/>
    </reaction>
</comment>
<dbReference type="EC" id="3.1.26.4" evidence="6"/>
<evidence type="ECO:0000256" key="2">
    <source>
        <dbReference type="ARBA" id="ARBA00001936"/>
    </source>
</evidence>
<comment type="cofactor">
    <cofactor evidence="3">
        <name>Mg(2+)</name>
        <dbReference type="ChEBI" id="CHEBI:18420"/>
    </cofactor>
</comment>
<accession>A0A6J6DK47</accession>
<evidence type="ECO:0000256" key="3">
    <source>
        <dbReference type="ARBA" id="ARBA00001946"/>
    </source>
</evidence>
<dbReference type="InterPro" id="IPR036397">
    <property type="entry name" value="RNaseH_sf"/>
</dbReference>
<evidence type="ECO:0000256" key="4">
    <source>
        <dbReference type="ARBA" id="ARBA00004496"/>
    </source>
</evidence>
<dbReference type="GO" id="GO:0032299">
    <property type="term" value="C:ribonuclease H2 complex"/>
    <property type="evidence" value="ECO:0007669"/>
    <property type="project" value="TreeGrafter"/>
</dbReference>
<evidence type="ECO:0000256" key="9">
    <source>
        <dbReference type="ARBA" id="ARBA00022722"/>
    </source>
</evidence>
<gene>
    <name evidence="15" type="ORF">UFOPK1684_00273</name>
    <name evidence="16" type="ORF">UFOPK2158_01302</name>
</gene>
<reference evidence="15" key="1">
    <citation type="submission" date="2020-05" db="EMBL/GenBank/DDBJ databases">
        <authorList>
            <person name="Chiriac C."/>
            <person name="Salcher M."/>
            <person name="Ghai R."/>
            <person name="Kavagutti S V."/>
        </authorList>
    </citation>
    <scope>NUCLEOTIDE SEQUENCE</scope>
</reference>
<keyword evidence="12" id="KW-0378">Hydrolase</keyword>
<dbReference type="GO" id="GO:0005737">
    <property type="term" value="C:cytoplasm"/>
    <property type="evidence" value="ECO:0007669"/>
    <property type="project" value="UniProtKB-SubCell"/>
</dbReference>
<evidence type="ECO:0000256" key="8">
    <source>
        <dbReference type="ARBA" id="ARBA00022490"/>
    </source>
</evidence>
<feature type="domain" description="RNase H type-2" evidence="14">
    <location>
        <begin position="6"/>
        <end position="198"/>
    </location>
</feature>
<comment type="similarity">
    <text evidence="5">Belongs to the RNase HII family.</text>
</comment>
<sequence>MAQGATSVIGCDEVGRGPLAGPVVAGLVVWDPSIESWPEGLYDSKAITEKRRGPVATAVREVFPHHALGEASAAEVDAEGINNALGIAVVRGLLTLATRGVAIGHSVLLLDGSVDYVTKHLPHRLRVVTREKADRDCVSVAAASVVAKVYRDEHMVSLAKQYPEYGFESHKGYGSASHKDAIRRHGLTPEHRPSWIRL</sequence>
<dbReference type="PANTHER" id="PTHR10954">
    <property type="entry name" value="RIBONUCLEASE H2 SUBUNIT A"/>
    <property type="match status" value="1"/>
</dbReference>
<dbReference type="GO" id="GO:0003723">
    <property type="term" value="F:RNA binding"/>
    <property type="evidence" value="ECO:0007669"/>
    <property type="project" value="InterPro"/>
</dbReference>
<evidence type="ECO:0000256" key="13">
    <source>
        <dbReference type="ARBA" id="ARBA00023211"/>
    </source>
</evidence>
<dbReference type="SUPFAM" id="SSF53098">
    <property type="entry name" value="Ribonuclease H-like"/>
    <property type="match status" value="1"/>
</dbReference>
<dbReference type="PROSITE" id="PS51975">
    <property type="entry name" value="RNASE_H_2"/>
    <property type="match status" value="1"/>
</dbReference>
<dbReference type="InterPro" id="IPR024567">
    <property type="entry name" value="RNase_HII/HIII_dom"/>
</dbReference>
<dbReference type="EMBL" id="CAEZTM010000007">
    <property type="protein sequence ID" value="CAB4563574.1"/>
    <property type="molecule type" value="Genomic_DNA"/>
</dbReference>
<organism evidence="15">
    <name type="scientific">freshwater metagenome</name>
    <dbReference type="NCBI Taxonomy" id="449393"/>
    <lineage>
        <taxon>unclassified sequences</taxon>
        <taxon>metagenomes</taxon>
        <taxon>ecological metagenomes</taxon>
    </lineage>
</organism>
<dbReference type="Gene3D" id="3.30.420.10">
    <property type="entry name" value="Ribonuclease H-like superfamily/Ribonuclease H"/>
    <property type="match status" value="1"/>
</dbReference>
<keyword evidence="10" id="KW-0479">Metal-binding</keyword>
<evidence type="ECO:0000259" key="14">
    <source>
        <dbReference type="PROSITE" id="PS51975"/>
    </source>
</evidence>
<dbReference type="NCBIfam" id="NF000595">
    <property type="entry name" value="PRK00015.1-3"/>
    <property type="match status" value="1"/>
</dbReference>
<evidence type="ECO:0000256" key="5">
    <source>
        <dbReference type="ARBA" id="ARBA00007383"/>
    </source>
</evidence>
<dbReference type="InterPro" id="IPR012337">
    <property type="entry name" value="RNaseH-like_sf"/>
</dbReference>
<dbReference type="CDD" id="cd07182">
    <property type="entry name" value="RNase_HII_bacteria_HII_like"/>
    <property type="match status" value="1"/>
</dbReference>
<dbReference type="Pfam" id="PF01351">
    <property type="entry name" value="RNase_HII"/>
    <property type="match status" value="1"/>
</dbReference>
<evidence type="ECO:0000256" key="1">
    <source>
        <dbReference type="ARBA" id="ARBA00000077"/>
    </source>
</evidence>
<dbReference type="GO" id="GO:0004523">
    <property type="term" value="F:RNA-DNA hybrid ribonuclease activity"/>
    <property type="evidence" value="ECO:0007669"/>
    <property type="project" value="UniProtKB-EC"/>
</dbReference>
<keyword evidence="9" id="KW-0540">Nuclease</keyword>
<dbReference type="GO" id="GO:0006298">
    <property type="term" value="P:mismatch repair"/>
    <property type="evidence" value="ECO:0007669"/>
    <property type="project" value="TreeGrafter"/>
</dbReference>
<dbReference type="AlphaFoldDB" id="A0A6J6DK47"/>
<keyword evidence="8" id="KW-0963">Cytoplasm</keyword>
<evidence type="ECO:0000256" key="6">
    <source>
        <dbReference type="ARBA" id="ARBA00012180"/>
    </source>
</evidence>
<keyword evidence="11" id="KW-0255">Endonuclease</keyword>